<accession>A0A0W0G6A4</accession>
<name>A0A0W0G6A4_MONRR</name>
<sequence length="533" mass="59773">MSPDSTKREPPFKSLSASRSSTMQGLFRHTISPKERQMIIQWLLDAEEDLKAQHAEISRLKTVILTLENKRDGLKRWMEKYRTLLSPIHRLPPEILLKVFSSYCEDNVLEKAHPPRAVRLAMVCGRWRDLVLSTPELWASVTVRFCRWTKDQKLLAQMTKLFMERSKACALRLTLDFGGIPLDYDLSPIIPALDIFAQNSSRWREVTLAVVPPVFQVLEKPTITAIQGRLANLKQLSLVTRPYKEAAESVPLRGLDVFNICPSLHTLQFSPQIADSISLPWRQIKSLALDVAFSATAFQLVSYFPHVERLDLDRIGGGAEPATHILCDIKHLSIIAEEQHDVSSIFQYSTLRYLSSLDISGAFAATDDRWTEWDGTAIKDFFVRSSCIVTSLRLSWIPITGDQTISLLRFMPLLHDLHIEEYKTGNTGNKIVTPAFLGGLWIDHGSSSGSICPRLSELKLAVHGGDLDTDALLKAVTSRWLPDPPYAAEIGVDCLRSLSITLLAESDLTHTLASLLDFRGAGLRVNISHSKIS</sequence>
<feature type="region of interest" description="Disordered" evidence="1">
    <location>
        <begin position="1"/>
        <end position="21"/>
    </location>
</feature>
<dbReference type="PROSITE" id="PS50181">
    <property type="entry name" value="FBOX"/>
    <property type="match status" value="1"/>
</dbReference>
<evidence type="ECO:0000256" key="1">
    <source>
        <dbReference type="SAM" id="MobiDB-lite"/>
    </source>
</evidence>
<dbReference type="EMBL" id="LATX01001003">
    <property type="protein sequence ID" value="KTB44084.1"/>
    <property type="molecule type" value="Genomic_DNA"/>
</dbReference>
<dbReference type="eggNOG" id="ENOG502R0NS">
    <property type="taxonomic scope" value="Eukaryota"/>
</dbReference>
<feature type="compositionally biased region" description="Basic and acidic residues" evidence="1">
    <location>
        <begin position="1"/>
        <end position="11"/>
    </location>
</feature>
<evidence type="ECO:0000259" key="2">
    <source>
        <dbReference type="PROSITE" id="PS50181"/>
    </source>
</evidence>
<evidence type="ECO:0000313" key="3">
    <source>
        <dbReference type="EMBL" id="KTB44084.1"/>
    </source>
</evidence>
<dbReference type="InterPro" id="IPR001810">
    <property type="entry name" value="F-box_dom"/>
</dbReference>
<dbReference type="SUPFAM" id="SSF52047">
    <property type="entry name" value="RNI-like"/>
    <property type="match status" value="1"/>
</dbReference>
<protein>
    <recommendedName>
        <fullName evidence="2">F-box domain-containing protein</fullName>
    </recommendedName>
</protein>
<dbReference type="Gene3D" id="1.20.1280.50">
    <property type="match status" value="1"/>
</dbReference>
<dbReference type="InterPro" id="IPR032675">
    <property type="entry name" value="LRR_dom_sf"/>
</dbReference>
<dbReference type="Proteomes" id="UP000054988">
    <property type="component" value="Unassembled WGS sequence"/>
</dbReference>
<organism evidence="3 4">
    <name type="scientific">Moniliophthora roreri</name>
    <name type="common">Frosty pod rot fungus</name>
    <name type="synonym">Monilia roreri</name>
    <dbReference type="NCBI Taxonomy" id="221103"/>
    <lineage>
        <taxon>Eukaryota</taxon>
        <taxon>Fungi</taxon>
        <taxon>Dikarya</taxon>
        <taxon>Basidiomycota</taxon>
        <taxon>Agaricomycotina</taxon>
        <taxon>Agaricomycetes</taxon>
        <taxon>Agaricomycetidae</taxon>
        <taxon>Agaricales</taxon>
        <taxon>Marasmiineae</taxon>
        <taxon>Marasmiaceae</taxon>
        <taxon>Moniliophthora</taxon>
    </lineage>
</organism>
<comment type="caution">
    <text evidence="3">The sequence shown here is derived from an EMBL/GenBank/DDBJ whole genome shotgun (WGS) entry which is preliminary data.</text>
</comment>
<evidence type="ECO:0000313" key="4">
    <source>
        <dbReference type="Proteomes" id="UP000054988"/>
    </source>
</evidence>
<dbReference type="Gene3D" id="3.80.10.10">
    <property type="entry name" value="Ribonuclease Inhibitor"/>
    <property type="match status" value="1"/>
</dbReference>
<dbReference type="SUPFAM" id="SSF81383">
    <property type="entry name" value="F-box domain"/>
    <property type="match status" value="1"/>
</dbReference>
<dbReference type="AlphaFoldDB" id="A0A0W0G6A4"/>
<gene>
    <name evidence="3" type="ORF">WG66_3340</name>
</gene>
<proteinExistence type="predicted"/>
<reference evidence="3 4" key="1">
    <citation type="submission" date="2015-12" db="EMBL/GenBank/DDBJ databases">
        <title>Draft genome sequence of Moniliophthora roreri, the causal agent of frosty pod rot of cacao.</title>
        <authorList>
            <person name="Aime M.C."/>
            <person name="Diaz-Valderrama J.R."/>
            <person name="Kijpornyongpan T."/>
            <person name="Phillips-Mora W."/>
        </authorList>
    </citation>
    <scope>NUCLEOTIDE SEQUENCE [LARGE SCALE GENOMIC DNA]</scope>
    <source>
        <strain evidence="3 4">MCA 2952</strain>
    </source>
</reference>
<dbReference type="Pfam" id="PF12937">
    <property type="entry name" value="F-box-like"/>
    <property type="match status" value="1"/>
</dbReference>
<dbReference type="InterPro" id="IPR036047">
    <property type="entry name" value="F-box-like_dom_sf"/>
</dbReference>
<feature type="domain" description="F-box" evidence="2">
    <location>
        <begin position="85"/>
        <end position="141"/>
    </location>
</feature>